<keyword evidence="1" id="KW-0472">Membrane</keyword>
<feature type="transmembrane region" description="Helical" evidence="1">
    <location>
        <begin position="23"/>
        <end position="42"/>
    </location>
</feature>
<evidence type="ECO:0000313" key="2">
    <source>
        <dbReference type="EMBL" id="MCC9631209.1"/>
    </source>
</evidence>
<dbReference type="AlphaFoldDB" id="A0A9X1MR92"/>
<keyword evidence="1" id="KW-0812">Transmembrane</keyword>
<reference evidence="2" key="1">
    <citation type="submission" date="2021-11" db="EMBL/GenBank/DDBJ databases">
        <title>Genome sequence.</title>
        <authorList>
            <person name="Sun Q."/>
        </authorList>
    </citation>
    <scope>NUCLEOTIDE SEQUENCE</scope>
    <source>
        <strain evidence="2">JC732</strain>
    </source>
</reference>
<dbReference type="RefSeq" id="WP_230222981.1">
    <property type="nucleotide sequence ID" value="NZ_JAJKFT010000010.1"/>
</dbReference>
<accession>A0A9X1MR92</accession>
<dbReference type="Proteomes" id="UP001139103">
    <property type="component" value="Unassembled WGS sequence"/>
</dbReference>
<evidence type="ECO:0008006" key="4">
    <source>
        <dbReference type="Google" id="ProtNLM"/>
    </source>
</evidence>
<keyword evidence="1" id="KW-1133">Transmembrane helix</keyword>
<organism evidence="2 3">
    <name type="scientific">Blastopirellula sediminis</name>
    <dbReference type="NCBI Taxonomy" id="2894196"/>
    <lineage>
        <taxon>Bacteria</taxon>
        <taxon>Pseudomonadati</taxon>
        <taxon>Planctomycetota</taxon>
        <taxon>Planctomycetia</taxon>
        <taxon>Pirellulales</taxon>
        <taxon>Pirellulaceae</taxon>
        <taxon>Blastopirellula</taxon>
    </lineage>
</organism>
<feature type="transmembrane region" description="Helical" evidence="1">
    <location>
        <begin position="48"/>
        <end position="70"/>
    </location>
</feature>
<keyword evidence="3" id="KW-1185">Reference proteome</keyword>
<name>A0A9X1MR92_9BACT</name>
<sequence>MENEPIAEELTETPAPLVTPRGFLILISLLVVLLGSSASHLYDLNNAQLTLIAAHLGTLAIAFAAFVFVYGSRRRRLEKEAGPLLEELNRDWNRLFTAWDHDAIIVIGFFLLQMSIRSFLEDLDALSGNGNATILNWQMTLPLLAAATILICIGLWDFDLLQMRRNGAILGLTYTPWNKLKTCRWSTHEQNVLLIGWGTIYKVPVSSRDRPKVDQVLSTVLAERQSAPKA</sequence>
<evidence type="ECO:0000313" key="3">
    <source>
        <dbReference type="Proteomes" id="UP001139103"/>
    </source>
</evidence>
<gene>
    <name evidence="2" type="ORF">LOC68_22685</name>
</gene>
<feature type="transmembrane region" description="Helical" evidence="1">
    <location>
        <begin position="103"/>
        <end position="120"/>
    </location>
</feature>
<proteinExistence type="predicted"/>
<feature type="transmembrane region" description="Helical" evidence="1">
    <location>
        <begin position="140"/>
        <end position="158"/>
    </location>
</feature>
<evidence type="ECO:0000256" key="1">
    <source>
        <dbReference type="SAM" id="Phobius"/>
    </source>
</evidence>
<dbReference type="EMBL" id="JAJKFT010000010">
    <property type="protein sequence ID" value="MCC9631209.1"/>
    <property type="molecule type" value="Genomic_DNA"/>
</dbReference>
<protein>
    <recommendedName>
        <fullName evidence="4">DUF5673 domain-containing protein</fullName>
    </recommendedName>
</protein>
<comment type="caution">
    <text evidence="2">The sequence shown here is derived from an EMBL/GenBank/DDBJ whole genome shotgun (WGS) entry which is preliminary data.</text>
</comment>